<organism evidence="3">
    <name type="scientific">Tetraodon nigroviridis</name>
    <name type="common">Spotted green pufferfish</name>
    <name type="synonym">Chelonodon nigroviridis</name>
    <dbReference type="NCBI Taxonomy" id="99883"/>
    <lineage>
        <taxon>Eukaryota</taxon>
        <taxon>Metazoa</taxon>
        <taxon>Chordata</taxon>
        <taxon>Craniata</taxon>
        <taxon>Vertebrata</taxon>
        <taxon>Euteleostomi</taxon>
        <taxon>Actinopterygii</taxon>
        <taxon>Neopterygii</taxon>
        <taxon>Teleostei</taxon>
        <taxon>Neoteleostei</taxon>
        <taxon>Acanthomorphata</taxon>
        <taxon>Eupercaria</taxon>
        <taxon>Tetraodontiformes</taxon>
        <taxon>Tetradontoidea</taxon>
        <taxon>Tetraodontidae</taxon>
        <taxon>Tetraodon</taxon>
    </lineage>
</organism>
<evidence type="ECO:0000256" key="1">
    <source>
        <dbReference type="SAM" id="Coils"/>
    </source>
</evidence>
<feature type="compositionally biased region" description="Basic and acidic residues" evidence="2">
    <location>
        <begin position="111"/>
        <end position="120"/>
    </location>
</feature>
<feature type="coiled-coil region" evidence="1">
    <location>
        <begin position="152"/>
        <end position="205"/>
    </location>
</feature>
<reference evidence="3" key="1">
    <citation type="journal article" date="2004" name="Nature">
        <title>Genome duplication in the teleost fish Tetraodon nigroviridis reveals the early vertebrate proto-karyotype.</title>
        <authorList>
            <person name="Jaillon O."/>
            <person name="Aury J.-M."/>
            <person name="Brunet F."/>
            <person name="Petit J.-L."/>
            <person name="Stange-Thomann N."/>
            <person name="Mauceli E."/>
            <person name="Bouneau L."/>
            <person name="Fischer C."/>
            <person name="Ozouf-Costaz C."/>
            <person name="Bernot A."/>
            <person name="Nicaud S."/>
            <person name="Jaffe D."/>
            <person name="Fisher S."/>
            <person name="Lutfalla G."/>
            <person name="Dossat C."/>
            <person name="Segurens B."/>
            <person name="Dasilva C."/>
            <person name="Salanoubat M."/>
            <person name="Levy M."/>
            <person name="Boudet N."/>
            <person name="Castellano S."/>
            <person name="Anthouard V."/>
            <person name="Jubin C."/>
            <person name="Castelli V."/>
            <person name="Katinka M."/>
            <person name="Vacherie B."/>
            <person name="Biemont C."/>
            <person name="Skalli Z."/>
            <person name="Cattolico L."/>
            <person name="Poulain J."/>
            <person name="De Berardinis V."/>
            <person name="Cruaud C."/>
            <person name="Duprat S."/>
            <person name="Brottier P."/>
            <person name="Coutanceau J.-P."/>
            <person name="Gouzy J."/>
            <person name="Parra G."/>
            <person name="Lardier G."/>
            <person name="Chapple C."/>
            <person name="McKernan K.J."/>
            <person name="McEwan P."/>
            <person name="Bosak S."/>
            <person name="Kellis M."/>
            <person name="Volff J.-N."/>
            <person name="Guigo R."/>
            <person name="Zody M.C."/>
            <person name="Mesirov J."/>
            <person name="Lindblad-Toh K."/>
            <person name="Birren B."/>
            <person name="Nusbaum C."/>
            <person name="Kahn D."/>
            <person name="Robinson-Rechavi M."/>
            <person name="Laudet V."/>
            <person name="Schachter V."/>
            <person name="Quetier F."/>
            <person name="Saurin W."/>
            <person name="Scarpelli C."/>
            <person name="Wincker P."/>
            <person name="Lander E.S."/>
            <person name="Weissenbach J."/>
            <person name="Roest Crollius H."/>
        </authorList>
    </citation>
    <scope>NUCLEOTIDE SEQUENCE [LARGE SCALE GENOMIC DNA]</scope>
</reference>
<dbReference type="InterPro" id="IPR052993">
    <property type="entry name" value="CFA-57"/>
</dbReference>
<dbReference type="PANTHER" id="PTHR32215">
    <property type="entry name" value="CILIA- AND FLAGELLA-ASSOCIATED PROTEIN 57"/>
    <property type="match status" value="1"/>
</dbReference>
<feature type="region of interest" description="Disordered" evidence="2">
    <location>
        <begin position="106"/>
        <end position="131"/>
    </location>
</feature>
<feature type="coiled-coil region" evidence="1">
    <location>
        <begin position="518"/>
        <end position="563"/>
    </location>
</feature>
<comment type="caution">
    <text evidence="3">The sequence shown here is derived from an EMBL/GenBank/DDBJ whole genome shotgun (WGS) entry which is preliminary data.</text>
</comment>
<feature type="coiled-coil region" evidence="1">
    <location>
        <begin position="428"/>
        <end position="455"/>
    </location>
</feature>
<feature type="coiled-coil region" evidence="1">
    <location>
        <begin position="338"/>
        <end position="372"/>
    </location>
</feature>
<feature type="region of interest" description="Disordered" evidence="2">
    <location>
        <begin position="571"/>
        <end position="590"/>
    </location>
</feature>
<sequence length="590" mass="69378">MMVTYDEQFLLTVSEDGCLLMWKLVDQDGRGIEVNRQIVHAEEILVTKADLEEKNQNMMEMKTRLEELHMEHEYQLRLKVMSYNEKIRELSDKLTQQAEFLETTQQTMKSQMDKQEREHQQSSAEVALKHSKDLKDLESSYSQKLIVEHTRYQDLQQRHQRMEEDYEKQLKAAEERRIQSLEELKQVYESRLEEKSQHLTECQEESQRHSRWFNQAVKALEEEEERKIHSLGTEYQHKLHAEKQTNQTLKGEVGIVTQNVSQKCLQRQLDDRRTDINDLKQERQSLLGLVRSLNSDIQDLKRQISGHEKTSQDKVAESSSAPDTMSYHFIESKNMSPLHMQDNTVSNLKKKNQNLEKLRFVLDCQLDDLRQQVEPQQEDISKKKDHIQQVCVIMGFQQQAAEYSHPHRCGVSAVPQLEEELLLLDRSNTQLQLTVSDLRLKLRAKEAEIRKEMQKVKDSETHLQRLHSDLHTCVSFIQEPKKLKESVQAIFSRHVPQAARVEKNNMDEDIQQVLCRHRENLEETVSSLKMKLARSAVEHDKVYVKLMKENVTLITEINELRKELHLLRSMAKPPRGTIKKPSKRPKSADN</sequence>
<dbReference type="OrthoDB" id="10251741at2759"/>
<dbReference type="PANTHER" id="PTHR32215:SF0">
    <property type="entry name" value="CILIA- AND FLAGELLA-ASSOCIATED PROTEIN 57"/>
    <property type="match status" value="1"/>
</dbReference>
<feature type="compositionally biased region" description="Basic residues" evidence="2">
    <location>
        <begin position="577"/>
        <end position="590"/>
    </location>
</feature>
<dbReference type="AlphaFoldDB" id="Q4SQW7"/>
<gene>
    <name evidence="3" type="ORF">GSTENG00014183001</name>
</gene>
<accession>Q4SQW7</accession>
<evidence type="ECO:0000256" key="2">
    <source>
        <dbReference type="SAM" id="MobiDB-lite"/>
    </source>
</evidence>
<dbReference type="KEGG" id="tng:GSTEN00014183G001"/>
<feature type="compositionally biased region" description="Basic and acidic residues" evidence="2">
    <location>
        <begin position="303"/>
        <end position="316"/>
    </location>
</feature>
<dbReference type="EMBL" id="CAAE01014528">
    <property type="protein sequence ID" value="CAF96965.1"/>
    <property type="molecule type" value="Genomic_DNA"/>
</dbReference>
<name>Q4SQW7_TETNG</name>
<evidence type="ECO:0000313" key="3">
    <source>
        <dbReference type="EMBL" id="CAF96965.1"/>
    </source>
</evidence>
<keyword evidence="1" id="KW-0175">Coiled coil</keyword>
<protein>
    <submittedName>
        <fullName evidence="3">(spotted green pufferfish) hypothetical protein</fullName>
    </submittedName>
</protein>
<proteinExistence type="predicted"/>
<feature type="region of interest" description="Disordered" evidence="2">
    <location>
        <begin position="303"/>
        <end position="324"/>
    </location>
</feature>
<reference evidence="3" key="2">
    <citation type="submission" date="2004-02" db="EMBL/GenBank/DDBJ databases">
        <authorList>
            <consortium name="Genoscope"/>
            <consortium name="Whitehead Institute Centre for Genome Research"/>
        </authorList>
    </citation>
    <scope>NUCLEOTIDE SEQUENCE</scope>
</reference>